<dbReference type="EMBL" id="MCIF01000002">
    <property type="protein sequence ID" value="RAQ98184.1"/>
    <property type="molecule type" value="Genomic_DNA"/>
</dbReference>
<evidence type="ECO:0000256" key="1">
    <source>
        <dbReference type="ARBA" id="ARBA00004651"/>
    </source>
</evidence>
<dbReference type="GO" id="GO:0005886">
    <property type="term" value="C:plasma membrane"/>
    <property type="evidence" value="ECO:0007669"/>
    <property type="project" value="UniProtKB-SubCell"/>
</dbReference>
<sequence length="586" mass="64597">MLGVVFSRSVAAHQQLRRLSRLGIVVVIGLVGLVDMLSLFMPALAAWDILPNAWLGALAVSHPHAHPLTAVVGFFLLMLSYGLARGKRQAWLMTLLLLVLSALLLYHPRAGLPLPSLLVLTLAALLGCCSPLFQARSDPPSIFRGYVVLALGLGIVFFYTLGGFLTLYSDFEPLIDRWGLETVLLGLLSRAHLHFPRGTPAFLFARALPLLCMSAVGYGMWQIFRPVAAALLSQTEERQRVEELVRLYGQNSISYHLLVGEKSFFFADSGRSVIGFVLQGTTAVVAGDPVGPEAELPGLIRQFLAFCELQDWTPVFWQVRAELAPYYRAAGLHLLKIGEDAIVELPSFSLQGSAMANLRTSARRAEKAGLTVVFYEGRVTSSEHVTQMARISREWLQQKGGTEMGFSMSRFHPFETSPQLYALAIDQEQTVHAFVSFVPIYGRRGWALDLMRRSSQAVPGTMELLLTRSLFFLKEQGAEVVSLGLAPLSNCNQEEDETLLAASISFLTGRLSGLTGGPSLLAFKKKFQPRWESRYLVYPETLSLPKVGLALYRVHQHDGSLVLALLRSLRPRLRPQGVPALKRGSA</sequence>
<evidence type="ECO:0000256" key="2">
    <source>
        <dbReference type="ARBA" id="ARBA00022475"/>
    </source>
</evidence>
<evidence type="ECO:0000313" key="8">
    <source>
        <dbReference type="EMBL" id="RAQ98184.1"/>
    </source>
</evidence>
<organism evidence="8 9">
    <name type="scientific">Thermogemmatispora tikiterensis</name>
    <dbReference type="NCBI Taxonomy" id="1825093"/>
    <lineage>
        <taxon>Bacteria</taxon>
        <taxon>Bacillati</taxon>
        <taxon>Chloroflexota</taxon>
        <taxon>Ktedonobacteria</taxon>
        <taxon>Thermogemmatisporales</taxon>
        <taxon>Thermogemmatisporaceae</taxon>
        <taxon>Thermogemmatispora</taxon>
    </lineage>
</organism>
<evidence type="ECO:0000259" key="7">
    <source>
        <dbReference type="Pfam" id="PF09924"/>
    </source>
</evidence>
<feature type="transmembrane region" description="Helical" evidence="6">
    <location>
        <begin position="174"/>
        <end position="191"/>
    </location>
</feature>
<dbReference type="PANTHER" id="PTHR34697:SF2">
    <property type="entry name" value="PHOSPHATIDYLGLYCEROL LYSYLTRANSFERASE"/>
    <property type="match status" value="1"/>
</dbReference>
<proteinExistence type="predicted"/>
<dbReference type="GO" id="GO:0016755">
    <property type="term" value="F:aminoacyltransferase activity"/>
    <property type="evidence" value="ECO:0007669"/>
    <property type="project" value="TreeGrafter"/>
</dbReference>
<feature type="transmembrane region" description="Helical" evidence="6">
    <location>
        <begin position="114"/>
        <end position="133"/>
    </location>
</feature>
<accession>A0A328VSF0</accession>
<keyword evidence="9" id="KW-1185">Reference proteome</keyword>
<evidence type="ECO:0000256" key="6">
    <source>
        <dbReference type="SAM" id="Phobius"/>
    </source>
</evidence>
<feature type="transmembrane region" description="Helical" evidence="6">
    <location>
        <begin position="65"/>
        <end position="83"/>
    </location>
</feature>
<protein>
    <recommendedName>
        <fullName evidence="7">Phosphatidylglycerol lysyltransferase C-terminal domain-containing protein</fullName>
    </recommendedName>
</protein>
<keyword evidence="5 6" id="KW-0472">Membrane</keyword>
<dbReference type="SUPFAM" id="SSF55729">
    <property type="entry name" value="Acyl-CoA N-acyltransferases (Nat)"/>
    <property type="match status" value="1"/>
</dbReference>
<keyword evidence="4 6" id="KW-1133">Transmembrane helix</keyword>
<comment type="subcellular location">
    <subcellularLocation>
        <location evidence="1">Cell membrane</location>
        <topology evidence="1">Multi-pass membrane protein</topology>
    </subcellularLocation>
</comment>
<dbReference type="PANTHER" id="PTHR34697">
    <property type="entry name" value="PHOSPHATIDYLGLYCEROL LYSYLTRANSFERASE"/>
    <property type="match status" value="1"/>
</dbReference>
<evidence type="ECO:0000313" key="9">
    <source>
        <dbReference type="Proteomes" id="UP000248706"/>
    </source>
</evidence>
<evidence type="ECO:0000256" key="3">
    <source>
        <dbReference type="ARBA" id="ARBA00022692"/>
    </source>
</evidence>
<evidence type="ECO:0000256" key="5">
    <source>
        <dbReference type="ARBA" id="ARBA00023136"/>
    </source>
</evidence>
<feature type="transmembrane region" description="Helical" evidence="6">
    <location>
        <begin position="21"/>
        <end position="45"/>
    </location>
</feature>
<gene>
    <name evidence="8" type="ORF">A4R35_21765</name>
</gene>
<feature type="transmembrane region" description="Helical" evidence="6">
    <location>
        <begin position="90"/>
        <end position="108"/>
    </location>
</feature>
<dbReference type="InterPro" id="IPR016181">
    <property type="entry name" value="Acyl_CoA_acyltransferase"/>
</dbReference>
<dbReference type="InterPro" id="IPR051211">
    <property type="entry name" value="PG_lysyltransferase"/>
</dbReference>
<dbReference type="Proteomes" id="UP000248706">
    <property type="component" value="Unassembled WGS sequence"/>
</dbReference>
<keyword evidence="2" id="KW-1003">Cell membrane</keyword>
<reference evidence="8 9" key="1">
    <citation type="submission" date="2016-08" db="EMBL/GenBank/DDBJ databases">
        <title>Analysis of Carbohydrate Active Enzymes in Thermogemmatispora T81 Reveals Carbohydrate Degradation Ability.</title>
        <authorList>
            <person name="Tomazini A."/>
            <person name="Lal S."/>
            <person name="Stott M."/>
            <person name="Henrissat B."/>
            <person name="Polikarpov I."/>
            <person name="Sparling R."/>
            <person name="Levin D.B."/>
        </authorList>
    </citation>
    <scope>NUCLEOTIDE SEQUENCE [LARGE SCALE GENOMIC DNA]</scope>
    <source>
        <strain evidence="8 9">T81</strain>
    </source>
</reference>
<name>A0A328VSF0_9CHLR</name>
<feature type="domain" description="Phosphatidylglycerol lysyltransferase C-terminal" evidence="7">
    <location>
        <begin position="244"/>
        <end position="538"/>
    </location>
</feature>
<dbReference type="GO" id="GO:0055091">
    <property type="term" value="P:phospholipid homeostasis"/>
    <property type="evidence" value="ECO:0007669"/>
    <property type="project" value="TreeGrafter"/>
</dbReference>
<dbReference type="RefSeq" id="WP_112433243.1">
    <property type="nucleotide sequence ID" value="NZ_MCIF01000002.1"/>
</dbReference>
<feature type="transmembrane region" description="Helical" evidence="6">
    <location>
        <begin position="203"/>
        <end position="224"/>
    </location>
</feature>
<evidence type="ECO:0000256" key="4">
    <source>
        <dbReference type="ARBA" id="ARBA00022989"/>
    </source>
</evidence>
<comment type="caution">
    <text evidence="8">The sequence shown here is derived from an EMBL/GenBank/DDBJ whole genome shotgun (WGS) entry which is preliminary data.</text>
</comment>
<dbReference type="Pfam" id="PF09924">
    <property type="entry name" value="LPG_synthase_C"/>
    <property type="match status" value="1"/>
</dbReference>
<feature type="transmembrane region" description="Helical" evidence="6">
    <location>
        <begin position="145"/>
        <end position="168"/>
    </location>
</feature>
<dbReference type="AlphaFoldDB" id="A0A328VSF0"/>
<keyword evidence="3 6" id="KW-0812">Transmembrane</keyword>
<dbReference type="OrthoDB" id="145485at2"/>
<dbReference type="InterPro" id="IPR024320">
    <property type="entry name" value="LPG_synthase_C"/>
</dbReference>